<organism evidence="1 2">
    <name type="scientific">Brachionus plicatilis</name>
    <name type="common">Marine rotifer</name>
    <name type="synonym">Brachionus muelleri</name>
    <dbReference type="NCBI Taxonomy" id="10195"/>
    <lineage>
        <taxon>Eukaryota</taxon>
        <taxon>Metazoa</taxon>
        <taxon>Spiralia</taxon>
        <taxon>Gnathifera</taxon>
        <taxon>Rotifera</taxon>
        <taxon>Eurotatoria</taxon>
        <taxon>Monogononta</taxon>
        <taxon>Pseudotrocha</taxon>
        <taxon>Ploima</taxon>
        <taxon>Brachionidae</taxon>
        <taxon>Brachionus</taxon>
    </lineage>
</organism>
<proteinExistence type="predicted"/>
<evidence type="ECO:0000313" key="1">
    <source>
        <dbReference type="EMBL" id="RNA16307.1"/>
    </source>
</evidence>
<keyword evidence="2" id="KW-1185">Reference proteome</keyword>
<accession>A0A3M7QY69</accession>
<dbReference type="AlphaFoldDB" id="A0A3M7QY69"/>
<dbReference type="OrthoDB" id="10623613at2759"/>
<name>A0A3M7QY69_BRAPC</name>
<gene>
    <name evidence="1" type="ORF">BpHYR1_004410</name>
</gene>
<dbReference type="Proteomes" id="UP000276133">
    <property type="component" value="Unassembled WGS sequence"/>
</dbReference>
<protein>
    <submittedName>
        <fullName evidence="1">Uncharacterized protein</fullName>
    </submittedName>
</protein>
<evidence type="ECO:0000313" key="2">
    <source>
        <dbReference type="Proteomes" id="UP000276133"/>
    </source>
</evidence>
<reference evidence="1 2" key="1">
    <citation type="journal article" date="2018" name="Sci. Rep.">
        <title>Genomic signatures of local adaptation to the degree of environmental predictability in rotifers.</title>
        <authorList>
            <person name="Franch-Gras L."/>
            <person name="Hahn C."/>
            <person name="Garcia-Roger E.M."/>
            <person name="Carmona M.J."/>
            <person name="Serra M."/>
            <person name="Gomez A."/>
        </authorList>
    </citation>
    <scope>NUCLEOTIDE SEQUENCE [LARGE SCALE GENOMIC DNA]</scope>
    <source>
        <strain evidence="1">HYR1</strain>
    </source>
</reference>
<dbReference type="EMBL" id="REGN01004736">
    <property type="protein sequence ID" value="RNA16307.1"/>
    <property type="molecule type" value="Genomic_DNA"/>
</dbReference>
<sequence length="300" mass="35737">MSLTTTQGKDKAFTIFFSELESISISSSDMFSKNVTRYLELNDTFSIQQNLLILKHFESKCSVAVLIYRKNKDSINAKFKFVKVILSILYIIQATEYGKFFTQNFNKLENILNVLMLFTVIRSLQQLNLFKLNYDDDYKILNNEMFKDEINLIELMNEFRNSIFYLARKFRRLFRKNLLSKSTENNLIYEYTTWLMSIWIDTTLEIKNKLKLLDESQFVNSLRINSKECKIMLRLELLFNEDNISNTIISRIPFYLDSIVFYICDFVLLMENLNSSFIDYLIPLLRYFLPFYTNVSVILE</sequence>
<comment type="caution">
    <text evidence="1">The sequence shown here is derived from an EMBL/GenBank/DDBJ whole genome shotgun (WGS) entry which is preliminary data.</text>
</comment>